<evidence type="ECO:0000256" key="3">
    <source>
        <dbReference type="ARBA" id="ARBA00022448"/>
    </source>
</evidence>
<feature type="transmembrane region" description="Helical" evidence="8">
    <location>
        <begin position="299"/>
        <end position="330"/>
    </location>
</feature>
<dbReference type="Pfam" id="PF01594">
    <property type="entry name" value="AI-2E_transport"/>
    <property type="match status" value="1"/>
</dbReference>
<comment type="subcellular location">
    <subcellularLocation>
        <location evidence="1">Cell membrane</location>
        <topology evidence="1">Multi-pass membrane protein</topology>
    </subcellularLocation>
</comment>
<evidence type="ECO:0000256" key="1">
    <source>
        <dbReference type="ARBA" id="ARBA00004651"/>
    </source>
</evidence>
<feature type="transmembrane region" description="Helical" evidence="8">
    <location>
        <begin position="12"/>
        <end position="39"/>
    </location>
</feature>
<sequence length="369" mass="41065">MKEMPVTVKRSIELLGLFLVGAVIVIGQTILMPLLMAFFVSLMLLPIFRFFRRINFPEALAIFLPILGLTVFAGLIVWLFSSQIGSLVNDFPQIKQNISKHLGALSKWINESFNFSPDEQLRFISEQSNKLFNSAGSIISGAAGSVTGVLLFFGLLPIYIYLILMYKNLFVKFVFMWFDPKQHNQVEEAMRETEGIIKSYLIGLLIQITYITVLLGGILFLFGIKHALLIGIIFAFLNLIPYLGALIGNILGVLITLSSSEDIFDIIIVLAAISVVQFLDNNILMPRIVGSKVKINALTAIVGIIIAGTMAGISAMFLALPVIAVLKIVFDRSEQFKQWGVLLGDERPEKSPMNFPAFRRKSKDVETIK</sequence>
<feature type="transmembrane region" description="Helical" evidence="8">
    <location>
        <begin position="228"/>
        <end position="251"/>
    </location>
</feature>
<gene>
    <name evidence="9" type="ORF">GCM10023149_17000</name>
</gene>
<keyword evidence="4" id="KW-1003">Cell membrane</keyword>
<dbReference type="Proteomes" id="UP001500582">
    <property type="component" value="Unassembled WGS sequence"/>
</dbReference>
<dbReference type="PANTHER" id="PTHR21716">
    <property type="entry name" value="TRANSMEMBRANE PROTEIN"/>
    <property type="match status" value="1"/>
</dbReference>
<evidence type="ECO:0000256" key="5">
    <source>
        <dbReference type="ARBA" id="ARBA00022692"/>
    </source>
</evidence>
<dbReference type="InterPro" id="IPR002549">
    <property type="entry name" value="AI-2E-like"/>
</dbReference>
<proteinExistence type="inferred from homology"/>
<feature type="transmembrane region" description="Helical" evidence="8">
    <location>
        <begin position="199"/>
        <end position="222"/>
    </location>
</feature>
<dbReference type="PANTHER" id="PTHR21716:SF53">
    <property type="entry name" value="PERMEASE PERM-RELATED"/>
    <property type="match status" value="1"/>
</dbReference>
<accession>A0ABP8G7T4</accession>
<organism evidence="9 10">
    <name type="scientific">Mucilaginibacter gynuensis</name>
    <dbReference type="NCBI Taxonomy" id="1302236"/>
    <lineage>
        <taxon>Bacteria</taxon>
        <taxon>Pseudomonadati</taxon>
        <taxon>Bacteroidota</taxon>
        <taxon>Sphingobacteriia</taxon>
        <taxon>Sphingobacteriales</taxon>
        <taxon>Sphingobacteriaceae</taxon>
        <taxon>Mucilaginibacter</taxon>
    </lineage>
</organism>
<evidence type="ECO:0000256" key="6">
    <source>
        <dbReference type="ARBA" id="ARBA00022989"/>
    </source>
</evidence>
<protein>
    <submittedName>
        <fullName evidence="9">AI-2E family transporter</fullName>
    </submittedName>
</protein>
<keyword evidence="5 8" id="KW-0812">Transmembrane</keyword>
<evidence type="ECO:0000313" key="9">
    <source>
        <dbReference type="EMBL" id="GAA4318756.1"/>
    </source>
</evidence>
<reference evidence="10" key="1">
    <citation type="journal article" date="2019" name="Int. J. Syst. Evol. Microbiol.">
        <title>The Global Catalogue of Microorganisms (GCM) 10K type strain sequencing project: providing services to taxonomists for standard genome sequencing and annotation.</title>
        <authorList>
            <consortium name="The Broad Institute Genomics Platform"/>
            <consortium name="The Broad Institute Genome Sequencing Center for Infectious Disease"/>
            <person name="Wu L."/>
            <person name="Ma J."/>
        </authorList>
    </citation>
    <scope>NUCLEOTIDE SEQUENCE [LARGE SCALE GENOMIC DNA]</scope>
    <source>
        <strain evidence="10">JCM 17705</strain>
    </source>
</reference>
<evidence type="ECO:0000256" key="7">
    <source>
        <dbReference type="ARBA" id="ARBA00023136"/>
    </source>
</evidence>
<keyword evidence="10" id="KW-1185">Reference proteome</keyword>
<keyword evidence="3" id="KW-0813">Transport</keyword>
<feature type="transmembrane region" description="Helical" evidence="8">
    <location>
        <begin position="59"/>
        <end position="80"/>
    </location>
</feature>
<evidence type="ECO:0000313" key="10">
    <source>
        <dbReference type="Proteomes" id="UP001500582"/>
    </source>
</evidence>
<name>A0ABP8G7T4_9SPHI</name>
<evidence type="ECO:0000256" key="2">
    <source>
        <dbReference type="ARBA" id="ARBA00009773"/>
    </source>
</evidence>
<dbReference type="EMBL" id="BAABFT010000003">
    <property type="protein sequence ID" value="GAA4318756.1"/>
    <property type="molecule type" value="Genomic_DNA"/>
</dbReference>
<comment type="caution">
    <text evidence="9">The sequence shown here is derived from an EMBL/GenBank/DDBJ whole genome shotgun (WGS) entry which is preliminary data.</text>
</comment>
<keyword evidence="7 8" id="KW-0472">Membrane</keyword>
<feature type="transmembrane region" description="Helical" evidence="8">
    <location>
        <begin position="263"/>
        <end position="279"/>
    </location>
</feature>
<evidence type="ECO:0000256" key="4">
    <source>
        <dbReference type="ARBA" id="ARBA00022475"/>
    </source>
</evidence>
<comment type="similarity">
    <text evidence="2">Belongs to the autoinducer-2 exporter (AI-2E) (TC 2.A.86) family.</text>
</comment>
<evidence type="ECO:0000256" key="8">
    <source>
        <dbReference type="SAM" id="Phobius"/>
    </source>
</evidence>
<keyword evidence="6 8" id="KW-1133">Transmembrane helix</keyword>